<evidence type="ECO:0000256" key="1">
    <source>
        <dbReference type="SAM" id="MobiDB-lite"/>
    </source>
</evidence>
<sequence length="64" mass="6877">MSYYIARVNGRHDVIALKTLSTSTAKDELSDSAENEVVATTSAFEQKDDDNNNDSTGANKGPVN</sequence>
<reference evidence="3" key="1">
    <citation type="submission" date="2016-10" db="EMBL/GenBank/DDBJ databases">
        <authorList>
            <person name="Varghese N."/>
            <person name="Submissions S."/>
        </authorList>
    </citation>
    <scope>NUCLEOTIDE SEQUENCE [LARGE SCALE GENOMIC DNA]</scope>
    <source>
        <strain evidence="3">FP5</strain>
    </source>
</reference>
<evidence type="ECO:0000313" key="2">
    <source>
        <dbReference type="EMBL" id="SFF88299.1"/>
    </source>
</evidence>
<name>A0A1I2MBY2_9BACI</name>
<dbReference type="Proteomes" id="UP000198897">
    <property type="component" value="Unassembled WGS sequence"/>
</dbReference>
<keyword evidence="3" id="KW-1185">Reference proteome</keyword>
<evidence type="ECO:0000313" key="3">
    <source>
        <dbReference type="Proteomes" id="UP000198897"/>
    </source>
</evidence>
<gene>
    <name evidence="2" type="ORF">SAMN05216353_11224</name>
</gene>
<proteinExistence type="predicted"/>
<accession>A0A1I2MBY2</accession>
<protein>
    <submittedName>
        <fullName evidence="2">Uncharacterized protein</fullName>
    </submittedName>
</protein>
<organism evidence="2 3">
    <name type="scientific">Halobacillus alkaliphilus</name>
    <dbReference type="NCBI Taxonomy" id="396056"/>
    <lineage>
        <taxon>Bacteria</taxon>
        <taxon>Bacillati</taxon>
        <taxon>Bacillota</taxon>
        <taxon>Bacilli</taxon>
        <taxon>Bacillales</taxon>
        <taxon>Bacillaceae</taxon>
        <taxon>Halobacillus</taxon>
    </lineage>
</organism>
<dbReference type="AlphaFoldDB" id="A0A1I2MBY2"/>
<feature type="region of interest" description="Disordered" evidence="1">
    <location>
        <begin position="41"/>
        <end position="64"/>
    </location>
</feature>
<dbReference type="EMBL" id="FOOG01000012">
    <property type="protein sequence ID" value="SFF88299.1"/>
    <property type="molecule type" value="Genomic_DNA"/>
</dbReference>